<proteinExistence type="predicted"/>
<dbReference type="AlphaFoldDB" id="A0A1N6XJY9"/>
<dbReference type="Proteomes" id="UP000185924">
    <property type="component" value="Unassembled WGS sequence"/>
</dbReference>
<accession>A0A1N6XJY9</accession>
<dbReference type="OrthoDB" id="853670at2"/>
<dbReference type="RefSeq" id="WP_076422142.1">
    <property type="nucleotide sequence ID" value="NZ_FTNM01000002.1"/>
</dbReference>
<organism evidence="2 3">
    <name type="scientific">Pontibacter lucknowensis</name>
    <dbReference type="NCBI Taxonomy" id="1077936"/>
    <lineage>
        <taxon>Bacteria</taxon>
        <taxon>Pseudomonadati</taxon>
        <taxon>Bacteroidota</taxon>
        <taxon>Cytophagia</taxon>
        <taxon>Cytophagales</taxon>
        <taxon>Hymenobacteraceae</taxon>
        <taxon>Pontibacter</taxon>
    </lineage>
</organism>
<dbReference type="STRING" id="1077936.SAMN05421545_2187"/>
<protein>
    <submittedName>
        <fullName evidence="2">Uncharacterized protein</fullName>
    </submittedName>
</protein>
<evidence type="ECO:0000256" key="1">
    <source>
        <dbReference type="SAM" id="SignalP"/>
    </source>
</evidence>
<reference evidence="3" key="1">
    <citation type="submission" date="2017-01" db="EMBL/GenBank/DDBJ databases">
        <authorList>
            <person name="Varghese N."/>
            <person name="Submissions S."/>
        </authorList>
    </citation>
    <scope>NUCLEOTIDE SEQUENCE [LARGE SCALE GENOMIC DNA]</scope>
    <source>
        <strain evidence="3">DM9</strain>
    </source>
</reference>
<keyword evidence="3" id="KW-1185">Reference proteome</keyword>
<sequence>MKNTLLSLLALLLISASSCQQSDNVQQMLRDEEDRRQVYDAILEDEQMRSEMMAYMRDRNMGAGMMRGDMMQGGMIGDTSGMVSLHRQQMQQHMKQMMTLCEADTAACNEMSRLMLQHQGMMSSMMQRMQKQGIVDSSHVNRMRQRMNR</sequence>
<keyword evidence="1" id="KW-0732">Signal</keyword>
<evidence type="ECO:0000313" key="3">
    <source>
        <dbReference type="Proteomes" id="UP000185924"/>
    </source>
</evidence>
<evidence type="ECO:0000313" key="2">
    <source>
        <dbReference type="EMBL" id="SIR02688.1"/>
    </source>
</evidence>
<gene>
    <name evidence="2" type="ORF">SAMN05421545_2187</name>
</gene>
<feature type="chain" id="PRO_5013088494" evidence="1">
    <location>
        <begin position="22"/>
        <end position="149"/>
    </location>
</feature>
<dbReference type="PROSITE" id="PS51257">
    <property type="entry name" value="PROKAR_LIPOPROTEIN"/>
    <property type="match status" value="1"/>
</dbReference>
<dbReference type="EMBL" id="FTNM01000002">
    <property type="protein sequence ID" value="SIR02688.1"/>
    <property type="molecule type" value="Genomic_DNA"/>
</dbReference>
<feature type="signal peptide" evidence="1">
    <location>
        <begin position="1"/>
        <end position="21"/>
    </location>
</feature>
<name>A0A1N6XJY9_9BACT</name>